<evidence type="ECO:0000256" key="1">
    <source>
        <dbReference type="ARBA" id="ARBA00005546"/>
    </source>
</evidence>
<dbReference type="InterPro" id="IPR036504">
    <property type="entry name" value="CGI121/TPRKB_sf"/>
</dbReference>
<proteinExistence type="inferred from homology"/>
<name>A0A7T9DJ42_9ARCH</name>
<accession>A0A7T9DJ42</accession>
<dbReference type="SUPFAM" id="SSF143870">
    <property type="entry name" value="PF0523-like"/>
    <property type="match status" value="1"/>
</dbReference>
<dbReference type="Pfam" id="PF08617">
    <property type="entry name" value="CGI-121"/>
    <property type="match status" value="1"/>
</dbReference>
<dbReference type="NCBIfam" id="NF011465">
    <property type="entry name" value="PRK14886.1-1"/>
    <property type="match status" value="1"/>
</dbReference>
<dbReference type="EMBL" id="CP064981">
    <property type="protein sequence ID" value="QQR92283.1"/>
    <property type="molecule type" value="Genomic_DNA"/>
</dbReference>
<dbReference type="AlphaFoldDB" id="A0A7T9DJ42"/>
<dbReference type="Gene3D" id="3.30.2380.10">
    <property type="entry name" value="CGI121/TPRKB"/>
    <property type="match status" value="1"/>
</dbReference>
<dbReference type="InterPro" id="IPR013926">
    <property type="entry name" value="CGI121/TPRKB"/>
</dbReference>
<comment type="similarity">
    <text evidence="1">Belongs to the CGI121/TPRKB family.</text>
</comment>
<evidence type="ECO:0000313" key="2">
    <source>
        <dbReference type="EMBL" id="QQR92283.1"/>
    </source>
</evidence>
<protein>
    <submittedName>
        <fullName evidence="2">Uncharacterized protein</fullName>
    </submittedName>
</protein>
<sequence>MPSGIEGFFQVFSPSGVAGKHHLGWAAFASFNAWKSNTMHAKKPEMELLCHLAGVRQIPDAQDRVGIKSGKQEIVLVFVGNLSALPKSFIPALCKSLGIASKKVTWGQTIRPSKAWPLDKESFALERSALFES</sequence>
<dbReference type="Proteomes" id="UP000596004">
    <property type="component" value="Chromosome"/>
</dbReference>
<gene>
    <name evidence="2" type="ORF">IPJ89_03950</name>
</gene>
<reference evidence="2" key="1">
    <citation type="submission" date="2020-11" db="EMBL/GenBank/DDBJ databases">
        <title>Connecting structure to function with the recovery of over 1000 high-quality activated sludge metagenome-assembled genomes encoding full-length rRNA genes using long-read sequencing.</title>
        <authorList>
            <person name="Singleton C.M."/>
            <person name="Petriglieri F."/>
            <person name="Kristensen J.M."/>
            <person name="Kirkegaard R.H."/>
            <person name="Michaelsen T.Y."/>
            <person name="Andersen M.H."/>
            <person name="Karst S.M."/>
            <person name="Dueholm M.S."/>
            <person name="Nielsen P.H."/>
            <person name="Albertsen M."/>
        </authorList>
    </citation>
    <scope>NUCLEOTIDE SEQUENCE</scope>
    <source>
        <strain evidence="2">Fred_18-Q3-R57-64_BAT3C.431</strain>
    </source>
</reference>
<organism evidence="2">
    <name type="scientific">Candidatus Iainarchaeum sp</name>
    <dbReference type="NCBI Taxonomy" id="3101447"/>
    <lineage>
        <taxon>Archaea</taxon>
        <taxon>Candidatus Iainarchaeota</taxon>
        <taxon>Candidatus Iainarchaeia</taxon>
        <taxon>Candidatus Iainarchaeales</taxon>
        <taxon>Candidatus Iainarchaeaceae</taxon>
        <taxon>Candidatus Iainarchaeum</taxon>
    </lineage>
</organism>